<accession>A0A8S9JE85</accession>
<sequence length="125" mass="14055">MVLRQAQNSIGYLSPLIELRQISFRSWRAEGASPQTGYPVTQPEQVRPLLSLLEKEPPSRHYSWSTRLWSGVLNTRPGSATTSGFLAHTEVPQPQGNHLGSTRHWIDSVAYDQQDTQQASNKQTI</sequence>
<gene>
    <name evidence="1" type="ORF">F2Q68_00002921</name>
</gene>
<name>A0A8S9JE85_BRACR</name>
<reference evidence="1" key="1">
    <citation type="submission" date="2019-12" db="EMBL/GenBank/DDBJ databases">
        <title>Genome sequencing and annotation of Brassica cretica.</title>
        <authorList>
            <person name="Studholme D.J."/>
            <person name="Sarris P.F."/>
        </authorList>
    </citation>
    <scope>NUCLEOTIDE SEQUENCE</scope>
    <source>
        <strain evidence="1">PFS-001/15</strain>
        <tissue evidence="1">Leaf</tissue>
    </source>
</reference>
<dbReference type="Proteomes" id="UP000712281">
    <property type="component" value="Unassembled WGS sequence"/>
</dbReference>
<dbReference type="AlphaFoldDB" id="A0A8S9JE85"/>
<evidence type="ECO:0000313" key="1">
    <source>
        <dbReference type="EMBL" id="KAF2580394.1"/>
    </source>
</evidence>
<proteinExistence type="predicted"/>
<protein>
    <submittedName>
        <fullName evidence="1">Uncharacterized protein</fullName>
    </submittedName>
</protein>
<comment type="caution">
    <text evidence="1">The sequence shown here is derived from an EMBL/GenBank/DDBJ whole genome shotgun (WGS) entry which is preliminary data.</text>
</comment>
<evidence type="ECO:0000313" key="2">
    <source>
        <dbReference type="Proteomes" id="UP000712281"/>
    </source>
</evidence>
<organism evidence="1 2">
    <name type="scientific">Brassica cretica</name>
    <name type="common">Mustard</name>
    <dbReference type="NCBI Taxonomy" id="69181"/>
    <lineage>
        <taxon>Eukaryota</taxon>
        <taxon>Viridiplantae</taxon>
        <taxon>Streptophyta</taxon>
        <taxon>Embryophyta</taxon>
        <taxon>Tracheophyta</taxon>
        <taxon>Spermatophyta</taxon>
        <taxon>Magnoliopsida</taxon>
        <taxon>eudicotyledons</taxon>
        <taxon>Gunneridae</taxon>
        <taxon>Pentapetalae</taxon>
        <taxon>rosids</taxon>
        <taxon>malvids</taxon>
        <taxon>Brassicales</taxon>
        <taxon>Brassicaceae</taxon>
        <taxon>Brassiceae</taxon>
        <taxon>Brassica</taxon>
    </lineage>
</organism>
<dbReference type="EMBL" id="QGKW02001660">
    <property type="protein sequence ID" value="KAF2580394.1"/>
    <property type="molecule type" value="Genomic_DNA"/>
</dbReference>